<keyword evidence="1" id="KW-0812">Transmembrane</keyword>
<feature type="transmembrane region" description="Helical" evidence="1">
    <location>
        <begin position="179"/>
        <end position="197"/>
    </location>
</feature>
<protein>
    <submittedName>
        <fullName evidence="2">Uncharacterized protein</fullName>
    </submittedName>
</protein>
<dbReference type="AlphaFoldDB" id="A0A078BBA6"/>
<feature type="transmembrane region" description="Helical" evidence="1">
    <location>
        <begin position="415"/>
        <end position="437"/>
    </location>
</feature>
<evidence type="ECO:0000256" key="1">
    <source>
        <dbReference type="SAM" id="Phobius"/>
    </source>
</evidence>
<sequence length="474" mass="54933">MPFYIILPFLPFIIQFVFGKGQYGLIAQAACHIGISLARIIVPKLVISWGSRIVILVGGLLAFSFFIYSFYLIDKVYDYNKLPVTSEYHQDKYISALIAFSFVLGFGIVMGYQANLMYIQHCAINIKDRDDRTEKEQLYQKIYSKFIYLFRILGIIGAALLFEEYHNNIFATLPNLNHLMIYCGFLSISSFVLALAMPDPYKKNPKIIHSSQQIPDSEQSFNIQEEKGTRIIKEHYQYEGSEQQLKLYLSNDILSNIFSKRMLKYLPHILCSALMNTVFESVAFMFMFIQIAANQKEFIIRTTFFMFIPNIVIQLLLSFFTCKVCFEYGYSSNQSQRVTWRKGAILNFIIFLGLLLIAIINRFIHWDFNQFSATHTIGLFIGASILCGISEILFQKQRRSLALQYTSTLSFYRATIIMEDFVKAIVQVFLFLHFYIISDRKQLEDILELQFFILIALSLGLGIVLQVFIYLCNP</sequence>
<dbReference type="SUPFAM" id="SSF103473">
    <property type="entry name" value="MFS general substrate transporter"/>
    <property type="match status" value="1"/>
</dbReference>
<name>A0A078BBA6_STYLE</name>
<proteinExistence type="predicted"/>
<reference evidence="2 3" key="1">
    <citation type="submission" date="2014-06" db="EMBL/GenBank/DDBJ databases">
        <authorList>
            <person name="Swart Estienne"/>
        </authorList>
    </citation>
    <scope>NUCLEOTIDE SEQUENCE [LARGE SCALE GENOMIC DNA]</scope>
    <source>
        <strain evidence="2 3">130c</strain>
    </source>
</reference>
<feature type="transmembrane region" description="Helical" evidence="1">
    <location>
        <begin position="269"/>
        <end position="292"/>
    </location>
</feature>
<dbReference type="InParanoid" id="A0A078BBA6"/>
<feature type="transmembrane region" description="Helical" evidence="1">
    <location>
        <begin position="298"/>
        <end position="322"/>
    </location>
</feature>
<feature type="transmembrane region" description="Helical" evidence="1">
    <location>
        <begin position="449"/>
        <end position="472"/>
    </location>
</feature>
<evidence type="ECO:0000313" key="2">
    <source>
        <dbReference type="EMBL" id="CDW91476.1"/>
    </source>
</evidence>
<dbReference type="InterPro" id="IPR036259">
    <property type="entry name" value="MFS_trans_sf"/>
</dbReference>
<evidence type="ECO:0000313" key="3">
    <source>
        <dbReference type="Proteomes" id="UP000039865"/>
    </source>
</evidence>
<keyword evidence="1" id="KW-1133">Transmembrane helix</keyword>
<gene>
    <name evidence="2" type="primary">Contig18675.g19836</name>
    <name evidence="2" type="ORF">STYLEM_20631</name>
</gene>
<dbReference type="Proteomes" id="UP000039865">
    <property type="component" value="Unassembled WGS sequence"/>
</dbReference>
<feature type="transmembrane region" description="Helical" evidence="1">
    <location>
        <begin position="54"/>
        <end position="73"/>
    </location>
</feature>
<accession>A0A078BBA6</accession>
<feature type="transmembrane region" description="Helical" evidence="1">
    <location>
        <begin position="142"/>
        <end position="159"/>
    </location>
</feature>
<feature type="transmembrane region" description="Helical" evidence="1">
    <location>
        <begin position="376"/>
        <end position="394"/>
    </location>
</feature>
<feature type="transmembrane region" description="Helical" evidence="1">
    <location>
        <begin position="93"/>
        <end position="112"/>
    </location>
</feature>
<feature type="transmembrane region" description="Helical" evidence="1">
    <location>
        <begin position="343"/>
        <end position="364"/>
    </location>
</feature>
<dbReference type="EMBL" id="CCKQ01019465">
    <property type="protein sequence ID" value="CDW91476.1"/>
    <property type="molecule type" value="Genomic_DNA"/>
</dbReference>
<keyword evidence="3" id="KW-1185">Reference proteome</keyword>
<organism evidence="2 3">
    <name type="scientific">Stylonychia lemnae</name>
    <name type="common">Ciliate</name>
    <dbReference type="NCBI Taxonomy" id="5949"/>
    <lineage>
        <taxon>Eukaryota</taxon>
        <taxon>Sar</taxon>
        <taxon>Alveolata</taxon>
        <taxon>Ciliophora</taxon>
        <taxon>Intramacronucleata</taxon>
        <taxon>Spirotrichea</taxon>
        <taxon>Stichotrichia</taxon>
        <taxon>Sporadotrichida</taxon>
        <taxon>Oxytrichidae</taxon>
        <taxon>Stylonychinae</taxon>
        <taxon>Stylonychia</taxon>
    </lineage>
</organism>
<keyword evidence="1" id="KW-0472">Membrane</keyword>